<name>A0A0M3HWU1_ASCLU</name>
<evidence type="ECO:0000313" key="3">
    <source>
        <dbReference type="WBParaSite" id="ALUE_0000766901-mRNA-1"/>
    </source>
</evidence>
<dbReference type="WBParaSite" id="ALUE_0000766901-mRNA-1">
    <property type="protein sequence ID" value="ALUE_0000766901-mRNA-1"/>
    <property type="gene ID" value="ALUE_0000766901"/>
</dbReference>
<sequence length="112" mass="13200">MLGASQKSYLKYLMGCLVKTRWTKRSVRPALMSSDGKWRRTCATIEESWFQFCCRRENANLYSKQSASRPNMRRRIQASSKGRTNDRLVSRQYAIAKILEKNQEEKMEPRSE</sequence>
<reference evidence="3" key="1">
    <citation type="submission" date="2017-02" db="UniProtKB">
        <authorList>
            <consortium name="WormBaseParasite"/>
        </authorList>
    </citation>
    <scope>IDENTIFICATION</scope>
</reference>
<evidence type="ECO:0000313" key="2">
    <source>
        <dbReference type="Proteomes" id="UP000036681"/>
    </source>
</evidence>
<proteinExistence type="predicted"/>
<dbReference type="AlphaFoldDB" id="A0A0M3HWU1"/>
<organism evidence="2 3">
    <name type="scientific">Ascaris lumbricoides</name>
    <name type="common">Giant roundworm</name>
    <dbReference type="NCBI Taxonomy" id="6252"/>
    <lineage>
        <taxon>Eukaryota</taxon>
        <taxon>Metazoa</taxon>
        <taxon>Ecdysozoa</taxon>
        <taxon>Nematoda</taxon>
        <taxon>Chromadorea</taxon>
        <taxon>Rhabditida</taxon>
        <taxon>Spirurina</taxon>
        <taxon>Ascaridomorpha</taxon>
        <taxon>Ascaridoidea</taxon>
        <taxon>Ascarididae</taxon>
        <taxon>Ascaris</taxon>
    </lineage>
</organism>
<evidence type="ECO:0000256" key="1">
    <source>
        <dbReference type="SAM" id="MobiDB-lite"/>
    </source>
</evidence>
<accession>A0A0M3HWU1</accession>
<protein>
    <submittedName>
        <fullName evidence="3">Uncharacterized protein</fullName>
    </submittedName>
</protein>
<keyword evidence="2" id="KW-1185">Reference proteome</keyword>
<dbReference type="Proteomes" id="UP000036681">
    <property type="component" value="Unplaced"/>
</dbReference>
<feature type="region of interest" description="Disordered" evidence="1">
    <location>
        <begin position="65"/>
        <end position="87"/>
    </location>
</feature>